<dbReference type="InterPro" id="IPR000679">
    <property type="entry name" value="Znf_GATA"/>
</dbReference>
<keyword evidence="3" id="KW-0862">Zinc</keyword>
<sequence length="215" mass="24077">MAFGACSCGVFHHSQSNSFSVFPCRTANISMKWTCTVSRPLHRSSVDCTLSLGTPSTRLCENNDNKRFRHERHSSSFCLQDKNIHYSQQSAKASRGSNGNSSSILGNDALLVRRCANCDTTSTPLWRNGPRGPKSLCNAWNSIQERRKKSSKCQQLIRCSGFNVFMGSSFAKPENAMFLIARQCILVHLIEILILAIPFLSWPTSLAHDFRRQDS</sequence>
<evidence type="ECO:0000256" key="8">
    <source>
        <dbReference type="PROSITE-ProRule" id="PRU00094"/>
    </source>
</evidence>
<dbReference type="PANTHER" id="PTHR46813">
    <property type="entry name" value="GATA TRANSCRIPTION FACTOR 18"/>
    <property type="match status" value="1"/>
</dbReference>
<dbReference type="PANTHER" id="PTHR46813:SF16">
    <property type="entry name" value="GATA TRANSCRIPTION FACTOR 18"/>
    <property type="match status" value="1"/>
</dbReference>
<dbReference type="Proteomes" id="UP000436088">
    <property type="component" value="Unassembled WGS sequence"/>
</dbReference>
<evidence type="ECO:0000256" key="7">
    <source>
        <dbReference type="ARBA" id="ARBA00024019"/>
    </source>
</evidence>
<keyword evidence="9" id="KW-0472">Membrane</keyword>
<proteinExistence type="inferred from homology"/>
<organism evidence="11 12">
    <name type="scientific">Hibiscus syriacus</name>
    <name type="common">Rose of Sharon</name>
    <dbReference type="NCBI Taxonomy" id="106335"/>
    <lineage>
        <taxon>Eukaryota</taxon>
        <taxon>Viridiplantae</taxon>
        <taxon>Streptophyta</taxon>
        <taxon>Embryophyta</taxon>
        <taxon>Tracheophyta</taxon>
        <taxon>Spermatophyta</taxon>
        <taxon>Magnoliopsida</taxon>
        <taxon>eudicotyledons</taxon>
        <taxon>Gunneridae</taxon>
        <taxon>Pentapetalae</taxon>
        <taxon>rosids</taxon>
        <taxon>malvids</taxon>
        <taxon>Malvales</taxon>
        <taxon>Malvaceae</taxon>
        <taxon>Malvoideae</taxon>
        <taxon>Hibiscus</taxon>
    </lineage>
</organism>
<dbReference type="Gene3D" id="3.30.50.10">
    <property type="entry name" value="Erythroid Transcription Factor GATA-1, subunit A"/>
    <property type="match status" value="1"/>
</dbReference>
<dbReference type="SMART" id="SM00401">
    <property type="entry name" value="ZnF_GATA"/>
    <property type="match status" value="1"/>
</dbReference>
<protein>
    <submittedName>
        <fullName evidence="11">GATA transcription factor 19</fullName>
    </submittedName>
</protein>
<evidence type="ECO:0000313" key="12">
    <source>
        <dbReference type="Proteomes" id="UP000436088"/>
    </source>
</evidence>
<evidence type="ECO:0000256" key="9">
    <source>
        <dbReference type="SAM" id="Phobius"/>
    </source>
</evidence>
<keyword evidence="9" id="KW-0812">Transmembrane</keyword>
<keyword evidence="12" id="KW-1185">Reference proteome</keyword>
<evidence type="ECO:0000256" key="6">
    <source>
        <dbReference type="ARBA" id="ARBA00023163"/>
    </source>
</evidence>
<name>A0A6A2Z235_HIBSY</name>
<dbReference type="GO" id="GO:0006355">
    <property type="term" value="P:regulation of DNA-templated transcription"/>
    <property type="evidence" value="ECO:0007669"/>
    <property type="project" value="InterPro"/>
</dbReference>
<comment type="similarity">
    <text evidence="7">Belongs to the type IV zinc-finger family. Class B subfamily.</text>
</comment>
<dbReference type="PROSITE" id="PS50114">
    <property type="entry name" value="GATA_ZN_FINGER_2"/>
    <property type="match status" value="1"/>
</dbReference>
<evidence type="ECO:0000256" key="2">
    <source>
        <dbReference type="ARBA" id="ARBA00022771"/>
    </source>
</evidence>
<keyword evidence="2 8" id="KW-0863">Zinc-finger</keyword>
<feature type="domain" description="GATA-type" evidence="10">
    <location>
        <begin position="113"/>
        <end position="139"/>
    </location>
</feature>
<evidence type="ECO:0000256" key="3">
    <source>
        <dbReference type="ARBA" id="ARBA00022833"/>
    </source>
</evidence>
<dbReference type="InterPro" id="IPR013088">
    <property type="entry name" value="Znf_NHR/GATA"/>
</dbReference>
<feature type="transmembrane region" description="Helical" evidence="9">
    <location>
        <begin position="185"/>
        <end position="202"/>
    </location>
</feature>
<evidence type="ECO:0000313" key="11">
    <source>
        <dbReference type="EMBL" id="KAE8685984.1"/>
    </source>
</evidence>
<evidence type="ECO:0000256" key="5">
    <source>
        <dbReference type="ARBA" id="ARBA00023125"/>
    </source>
</evidence>
<gene>
    <name evidence="11" type="ORF">F3Y22_tig00111088pilonHSYRG00273</name>
</gene>
<dbReference type="CDD" id="cd00202">
    <property type="entry name" value="ZnF_GATA"/>
    <property type="match status" value="1"/>
</dbReference>
<dbReference type="AlphaFoldDB" id="A0A6A2Z235"/>
<keyword evidence="1" id="KW-0479">Metal-binding</keyword>
<dbReference type="GO" id="GO:0043565">
    <property type="term" value="F:sequence-specific DNA binding"/>
    <property type="evidence" value="ECO:0007669"/>
    <property type="project" value="InterPro"/>
</dbReference>
<keyword evidence="6" id="KW-0804">Transcription</keyword>
<dbReference type="SUPFAM" id="SSF57716">
    <property type="entry name" value="Glucocorticoid receptor-like (DNA-binding domain)"/>
    <property type="match status" value="1"/>
</dbReference>
<dbReference type="Pfam" id="PF00320">
    <property type="entry name" value="GATA"/>
    <property type="match status" value="1"/>
</dbReference>
<evidence type="ECO:0000256" key="4">
    <source>
        <dbReference type="ARBA" id="ARBA00023015"/>
    </source>
</evidence>
<evidence type="ECO:0000256" key="1">
    <source>
        <dbReference type="ARBA" id="ARBA00022723"/>
    </source>
</evidence>
<dbReference type="EMBL" id="VEPZ02001227">
    <property type="protein sequence ID" value="KAE8685984.1"/>
    <property type="molecule type" value="Genomic_DNA"/>
</dbReference>
<dbReference type="GO" id="GO:0008270">
    <property type="term" value="F:zinc ion binding"/>
    <property type="evidence" value="ECO:0007669"/>
    <property type="project" value="UniProtKB-KW"/>
</dbReference>
<keyword evidence="9" id="KW-1133">Transmembrane helix</keyword>
<reference evidence="11" key="1">
    <citation type="submission" date="2019-09" db="EMBL/GenBank/DDBJ databases">
        <title>Draft genome information of white flower Hibiscus syriacus.</title>
        <authorList>
            <person name="Kim Y.-M."/>
        </authorList>
    </citation>
    <scope>NUCLEOTIDE SEQUENCE [LARGE SCALE GENOMIC DNA]</scope>
    <source>
        <strain evidence="11">YM2019G1</strain>
    </source>
</reference>
<comment type="caution">
    <text evidence="11">The sequence shown here is derived from an EMBL/GenBank/DDBJ whole genome shotgun (WGS) entry which is preliminary data.</text>
</comment>
<evidence type="ECO:0000259" key="10">
    <source>
        <dbReference type="PROSITE" id="PS50114"/>
    </source>
</evidence>
<accession>A0A6A2Z235</accession>
<keyword evidence="5" id="KW-0238">DNA-binding</keyword>
<keyword evidence="4" id="KW-0805">Transcription regulation</keyword>